<proteinExistence type="predicted"/>
<reference evidence="2 3" key="1">
    <citation type="journal article" date="2016" name="Mol. Biol. Evol.">
        <title>Comparative Genomics of Early-Diverging Mushroom-Forming Fungi Provides Insights into the Origins of Lignocellulose Decay Capabilities.</title>
        <authorList>
            <person name="Nagy L.G."/>
            <person name="Riley R."/>
            <person name="Tritt A."/>
            <person name="Adam C."/>
            <person name="Daum C."/>
            <person name="Floudas D."/>
            <person name="Sun H."/>
            <person name="Yadav J.S."/>
            <person name="Pangilinan J."/>
            <person name="Larsson K.H."/>
            <person name="Matsuura K."/>
            <person name="Barry K."/>
            <person name="Labutti K."/>
            <person name="Kuo R."/>
            <person name="Ohm R.A."/>
            <person name="Bhattacharya S.S."/>
            <person name="Shirouzu T."/>
            <person name="Yoshinaga Y."/>
            <person name="Martin F.M."/>
            <person name="Grigoriev I.V."/>
            <person name="Hibbett D.S."/>
        </authorList>
    </citation>
    <scope>NUCLEOTIDE SEQUENCE [LARGE SCALE GENOMIC DNA]</scope>
    <source>
        <strain evidence="2 3">HHB12029</strain>
    </source>
</reference>
<dbReference type="Pfam" id="PF14099">
    <property type="entry name" value="Polysacc_lyase"/>
    <property type="match status" value="1"/>
</dbReference>
<feature type="signal peptide" evidence="1">
    <location>
        <begin position="1"/>
        <end position="15"/>
    </location>
</feature>
<keyword evidence="3" id="KW-1185">Reference proteome</keyword>
<dbReference type="STRING" id="1314781.A0A165LNR5"/>
<evidence type="ECO:0008006" key="4">
    <source>
        <dbReference type="Google" id="ProtNLM"/>
    </source>
</evidence>
<dbReference type="EMBL" id="KV425922">
    <property type="protein sequence ID" value="KZV98107.1"/>
    <property type="molecule type" value="Genomic_DNA"/>
</dbReference>
<feature type="chain" id="PRO_5012317122" description="Polysaccharide lyase family 14 protein" evidence="1">
    <location>
        <begin position="16"/>
        <end position="264"/>
    </location>
</feature>
<organism evidence="2 3">
    <name type="scientific">Exidia glandulosa HHB12029</name>
    <dbReference type="NCBI Taxonomy" id="1314781"/>
    <lineage>
        <taxon>Eukaryota</taxon>
        <taxon>Fungi</taxon>
        <taxon>Dikarya</taxon>
        <taxon>Basidiomycota</taxon>
        <taxon>Agaricomycotina</taxon>
        <taxon>Agaricomycetes</taxon>
        <taxon>Auriculariales</taxon>
        <taxon>Exidiaceae</taxon>
        <taxon>Exidia</taxon>
    </lineage>
</organism>
<dbReference type="InParanoid" id="A0A165LNR5"/>
<evidence type="ECO:0000313" key="2">
    <source>
        <dbReference type="EMBL" id="KZV98107.1"/>
    </source>
</evidence>
<dbReference type="Proteomes" id="UP000077266">
    <property type="component" value="Unassembled WGS sequence"/>
</dbReference>
<dbReference type="OrthoDB" id="2896006at2759"/>
<sequence>MRTAVLFLAAATALAWDGPSNTTTLVATSFEDGALAPFVACGSSGGSVNVTTGDAFSGEFKAASFGVGDGANLCLPRAEPFFHKEAWQGFAVFVPSSFPSDARTMIAQQLCSSTACGEDWCGALTLVGTNIVAQHRSSCTSTGAEITLATNIVRDVWHSVVVNVRMSNVYDGKYSAWFDGRRNYFASGINVGFDDAWNNGTMATGAFLRNGQSSSGAAVTRSFMSFSGLTRRTDTGRSSTLFFDDVSWYNVDDGASDGLATVMP</sequence>
<evidence type="ECO:0000313" key="3">
    <source>
        <dbReference type="Proteomes" id="UP000077266"/>
    </source>
</evidence>
<protein>
    <recommendedName>
        <fullName evidence="4">Polysaccharide lyase family 14 protein</fullName>
    </recommendedName>
</protein>
<keyword evidence="1" id="KW-0732">Signal</keyword>
<dbReference type="InterPro" id="IPR025975">
    <property type="entry name" value="Polysacc_lyase"/>
</dbReference>
<name>A0A165LNR5_EXIGL</name>
<gene>
    <name evidence="2" type="ORF">EXIGLDRAFT_327424</name>
</gene>
<dbReference type="AlphaFoldDB" id="A0A165LNR5"/>
<evidence type="ECO:0000256" key="1">
    <source>
        <dbReference type="SAM" id="SignalP"/>
    </source>
</evidence>
<dbReference type="Gene3D" id="2.60.120.200">
    <property type="match status" value="1"/>
</dbReference>
<accession>A0A165LNR5</accession>